<dbReference type="GO" id="GO:0022857">
    <property type="term" value="F:transmembrane transporter activity"/>
    <property type="evidence" value="ECO:0007669"/>
    <property type="project" value="InterPro"/>
</dbReference>
<protein>
    <recommendedName>
        <fullName evidence="5">Major facilitator superfamily (MFS) profile domain-containing protein</fullName>
    </recommendedName>
</protein>
<feature type="transmembrane region" description="Helical" evidence="2">
    <location>
        <begin position="580"/>
        <end position="604"/>
    </location>
</feature>
<feature type="transmembrane region" description="Helical" evidence="2">
    <location>
        <begin position="551"/>
        <end position="574"/>
    </location>
</feature>
<dbReference type="Pfam" id="PF07690">
    <property type="entry name" value="MFS_1"/>
    <property type="match status" value="1"/>
</dbReference>
<feature type="transmembrane region" description="Helical" evidence="2">
    <location>
        <begin position="242"/>
        <end position="260"/>
    </location>
</feature>
<evidence type="ECO:0000313" key="3">
    <source>
        <dbReference type="EMBL" id="RUS77528.1"/>
    </source>
</evidence>
<dbReference type="Proteomes" id="UP000271974">
    <property type="component" value="Unassembled WGS sequence"/>
</dbReference>
<feature type="transmembrane region" description="Helical" evidence="2">
    <location>
        <begin position="153"/>
        <end position="183"/>
    </location>
</feature>
<keyword evidence="2" id="KW-0812">Transmembrane</keyword>
<comment type="caution">
    <text evidence="3">The sequence shown here is derived from an EMBL/GenBank/DDBJ whole genome shotgun (WGS) entry which is preliminary data.</text>
</comment>
<feature type="region of interest" description="Disordered" evidence="1">
    <location>
        <begin position="610"/>
        <end position="629"/>
    </location>
</feature>
<dbReference type="InterPro" id="IPR036259">
    <property type="entry name" value="MFS_trans_sf"/>
</dbReference>
<feature type="transmembrane region" description="Helical" evidence="2">
    <location>
        <begin position="83"/>
        <end position="106"/>
    </location>
</feature>
<evidence type="ECO:0000256" key="2">
    <source>
        <dbReference type="SAM" id="Phobius"/>
    </source>
</evidence>
<evidence type="ECO:0000313" key="4">
    <source>
        <dbReference type="Proteomes" id="UP000271974"/>
    </source>
</evidence>
<feature type="transmembrane region" description="Helical" evidence="2">
    <location>
        <begin position="126"/>
        <end position="146"/>
    </location>
</feature>
<dbReference type="PANTHER" id="PTHR11360:SF284">
    <property type="entry name" value="EG:103B4.3 PROTEIN-RELATED"/>
    <property type="match status" value="1"/>
</dbReference>
<keyword evidence="2" id="KW-1133">Transmembrane helix</keyword>
<reference evidence="3 4" key="1">
    <citation type="submission" date="2019-01" db="EMBL/GenBank/DDBJ databases">
        <title>A draft genome assembly of the solar-powered sea slug Elysia chlorotica.</title>
        <authorList>
            <person name="Cai H."/>
            <person name="Li Q."/>
            <person name="Fang X."/>
            <person name="Li J."/>
            <person name="Curtis N.E."/>
            <person name="Altenburger A."/>
            <person name="Shibata T."/>
            <person name="Feng M."/>
            <person name="Maeda T."/>
            <person name="Schwartz J.A."/>
            <person name="Shigenobu S."/>
            <person name="Lundholm N."/>
            <person name="Nishiyama T."/>
            <person name="Yang H."/>
            <person name="Hasebe M."/>
            <person name="Li S."/>
            <person name="Pierce S.K."/>
            <person name="Wang J."/>
        </authorList>
    </citation>
    <scope>NUCLEOTIDE SEQUENCE [LARGE SCALE GENOMIC DNA]</scope>
    <source>
        <strain evidence="3">EC2010</strain>
        <tissue evidence="3">Whole organism of an adult</tissue>
    </source>
</reference>
<dbReference type="InterPro" id="IPR011701">
    <property type="entry name" value="MFS"/>
</dbReference>
<keyword evidence="2" id="KW-0472">Membrane</keyword>
<feature type="region of interest" description="Disordered" evidence="1">
    <location>
        <begin position="1"/>
        <end position="31"/>
    </location>
</feature>
<proteinExistence type="predicted"/>
<evidence type="ECO:0000256" key="1">
    <source>
        <dbReference type="SAM" id="MobiDB-lite"/>
    </source>
</evidence>
<dbReference type="Gene3D" id="1.20.1250.20">
    <property type="entry name" value="MFS general substrate transporter like domains"/>
    <property type="match status" value="2"/>
</dbReference>
<evidence type="ECO:0008006" key="5">
    <source>
        <dbReference type="Google" id="ProtNLM"/>
    </source>
</evidence>
<feature type="transmembrane region" description="Helical" evidence="2">
    <location>
        <begin position="421"/>
        <end position="447"/>
    </location>
</feature>
<dbReference type="OrthoDB" id="6435476at2759"/>
<dbReference type="PANTHER" id="PTHR11360">
    <property type="entry name" value="MONOCARBOXYLATE TRANSPORTER"/>
    <property type="match status" value="1"/>
</dbReference>
<accession>A0A433T7M9</accession>
<name>A0A433T7M9_ELYCH</name>
<organism evidence="3 4">
    <name type="scientific">Elysia chlorotica</name>
    <name type="common">Eastern emerald elysia</name>
    <name type="synonym">Sea slug</name>
    <dbReference type="NCBI Taxonomy" id="188477"/>
    <lineage>
        <taxon>Eukaryota</taxon>
        <taxon>Metazoa</taxon>
        <taxon>Spiralia</taxon>
        <taxon>Lophotrochozoa</taxon>
        <taxon>Mollusca</taxon>
        <taxon>Gastropoda</taxon>
        <taxon>Heterobranchia</taxon>
        <taxon>Euthyneura</taxon>
        <taxon>Panpulmonata</taxon>
        <taxon>Sacoglossa</taxon>
        <taxon>Placobranchoidea</taxon>
        <taxon>Plakobranchidae</taxon>
        <taxon>Elysia</taxon>
    </lineage>
</organism>
<dbReference type="EMBL" id="RQTK01000574">
    <property type="protein sequence ID" value="RUS77528.1"/>
    <property type="molecule type" value="Genomic_DNA"/>
</dbReference>
<feature type="compositionally biased region" description="Basic and acidic residues" evidence="1">
    <location>
        <begin position="610"/>
        <end position="622"/>
    </location>
</feature>
<dbReference type="AlphaFoldDB" id="A0A433T7M9"/>
<dbReference type="SUPFAM" id="SSF103473">
    <property type="entry name" value="MFS general substrate transporter"/>
    <property type="match status" value="1"/>
</dbReference>
<gene>
    <name evidence="3" type="ORF">EGW08_014712</name>
</gene>
<sequence length="629" mass="68521">MTREYDQAVSKPAKLSGIEQTTNEPGIGISNDEEAVEAEKETQILVSKISKNGEEKRSCTIGDGDGMSKSQGNDDRVPIDKGWAWVVAFSCFVIVFVFSAIEHVVATLLTDILEEFDISVSVISNTLSAASLGRCLTTMIAANVLLPRMSIRVMVTCASICNAVCTLAVVVLPSVVVFCGALFLKELNKGFTIISVLTLVGHYFRRHRGLATALGLMGFSMRGTVVPPLIRYMKDEFGFRPALLLFAGFEMQAIIVSLLLRPINSYISKGTISQAKKIDRREQKCPNNMVYNVEPKSYGESASSENKNLDDIELKENVTVPDNYHSPVTYKRVAKLEKSDNQLQVELVNKDFTSGLKPQHDTPKLRHNNDDSLVLSKDTLSTVHSTNQDEKSQQNTKQKSCILPERCSWLKDMLQVLNPALFTHCVCLVLCLAYSVNICAQFVLLYLPTYAQSVGVSKTDSASLLTIAGVAEFGGRLLSGLLGDQKWLRPATIISTSSLILCVTCQLAGLLRTFWSLAGFASVIGLLGCFGQNLMSVLIVDGLGLDRLASVLAMGSLFGAVTFSIAHAIHGVLIEATGGFLASFSLTGCGFLVGAILLFSLPLAKKLQSRKERTEEREKEETESSDTIL</sequence>
<dbReference type="InterPro" id="IPR050327">
    <property type="entry name" value="Proton-linked_MCT"/>
</dbReference>
<feature type="transmembrane region" description="Helical" evidence="2">
    <location>
        <begin position="517"/>
        <end position="539"/>
    </location>
</feature>
<keyword evidence="4" id="KW-1185">Reference proteome</keyword>